<proteinExistence type="predicted"/>
<sequence length="51" mass="5978">MWPKKTSVCGLVIEIVMVLGLREYFRRINKRPIKVVESWKGLLDEESKMGN</sequence>
<comment type="caution">
    <text evidence="3">The sequence shown here is derived from an EMBL/GenBank/DDBJ whole genome shotgun (WGS) entry which is preliminary data.</text>
</comment>
<name>A0ABD1MI27_9FABA</name>
<dbReference type="EMBL" id="JBGMDY010000005">
    <property type="protein sequence ID" value="KAL2334715.1"/>
    <property type="molecule type" value="Genomic_DNA"/>
</dbReference>
<protein>
    <submittedName>
        <fullName evidence="3">Uncharacterized protein</fullName>
    </submittedName>
</protein>
<evidence type="ECO:0000313" key="3">
    <source>
        <dbReference type="EMBL" id="KAL2334715.1"/>
    </source>
</evidence>
<evidence type="ECO:0000313" key="1">
    <source>
        <dbReference type="EMBL" id="KAL2326302.1"/>
    </source>
</evidence>
<reference evidence="3 4" key="1">
    <citation type="submission" date="2024-08" db="EMBL/GenBank/DDBJ databases">
        <title>Insights into the chromosomal genome structure of Flemingia macrophylla.</title>
        <authorList>
            <person name="Ding Y."/>
            <person name="Zhao Y."/>
            <person name="Bi W."/>
            <person name="Wu M."/>
            <person name="Zhao G."/>
            <person name="Gong Y."/>
            <person name="Li W."/>
            <person name="Zhang P."/>
        </authorList>
    </citation>
    <scope>NUCLEOTIDE SEQUENCE [LARGE SCALE GENOMIC DNA]</scope>
    <source>
        <strain evidence="3">DYQJB</strain>
        <tissue evidence="3">Leaf</tissue>
    </source>
</reference>
<dbReference type="Proteomes" id="UP001603857">
    <property type="component" value="Unassembled WGS sequence"/>
</dbReference>
<dbReference type="AlphaFoldDB" id="A0ABD1MI27"/>
<evidence type="ECO:0000313" key="4">
    <source>
        <dbReference type="Proteomes" id="UP001603857"/>
    </source>
</evidence>
<dbReference type="EMBL" id="JBGMDY010000008">
    <property type="protein sequence ID" value="KAL2326302.1"/>
    <property type="molecule type" value="Genomic_DNA"/>
</dbReference>
<gene>
    <name evidence="3" type="ORF">Fmac_015928</name>
    <name evidence="2" type="ORF">Fmac_018330</name>
    <name evidence="1" type="ORF">Fmac_025360</name>
</gene>
<accession>A0ABD1MI27</accession>
<keyword evidence="4" id="KW-1185">Reference proteome</keyword>
<organism evidence="3 4">
    <name type="scientific">Flemingia macrophylla</name>
    <dbReference type="NCBI Taxonomy" id="520843"/>
    <lineage>
        <taxon>Eukaryota</taxon>
        <taxon>Viridiplantae</taxon>
        <taxon>Streptophyta</taxon>
        <taxon>Embryophyta</taxon>
        <taxon>Tracheophyta</taxon>
        <taxon>Spermatophyta</taxon>
        <taxon>Magnoliopsida</taxon>
        <taxon>eudicotyledons</taxon>
        <taxon>Gunneridae</taxon>
        <taxon>Pentapetalae</taxon>
        <taxon>rosids</taxon>
        <taxon>fabids</taxon>
        <taxon>Fabales</taxon>
        <taxon>Fabaceae</taxon>
        <taxon>Papilionoideae</taxon>
        <taxon>50 kb inversion clade</taxon>
        <taxon>NPAAA clade</taxon>
        <taxon>indigoferoid/millettioid clade</taxon>
        <taxon>Phaseoleae</taxon>
        <taxon>Flemingia</taxon>
    </lineage>
</organism>
<evidence type="ECO:0000313" key="2">
    <source>
        <dbReference type="EMBL" id="KAL2330749.1"/>
    </source>
</evidence>
<dbReference type="EMBL" id="JBGMDY010000006">
    <property type="protein sequence ID" value="KAL2330749.1"/>
    <property type="molecule type" value="Genomic_DNA"/>
</dbReference>